<comment type="caution">
    <text evidence="14">The sequence shown here is derived from an EMBL/GenBank/DDBJ whole genome shotgun (WGS) entry which is preliminary data.</text>
</comment>
<dbReference type="EC" id="2.6.1.52" evidence="12"/>
<evidence type="ECO:0000313" key="15">
    <source>
        <dbReference type="Proteomes" id="UP000630149"/>
    </source>
</evidence>
<evidence type="ECO:0000313" key="14">
    <source>
        <dbReference type="EMBL" id="GGI77865.1"/>
    </source>
</evidence>
<comment type="cofactor">
    <cofactor evidence="12">
        <name>pyridoxal 5'-phosphate</name>
        <dbReference type="ChEBI" id="CHEBI:597326"/>
    </cofactor>
    <text evidence="12">Binds 1 pyridoxal phosphate per subunit.</text>
</comment>
<dbReference type="GO" id="GO:0004648">
    <property type="term" value="F:O-phospho-L-serine:2-oxoglutarate aminotransferase activity"/>
    <property type="evidence" value="ECO:0007669"/>
    <property type="project" value="UniProtKB-UniRule"/>
</dbReference>
<dbReference type="PROSITE" id="PS00595">
    <property type="entry name" value="AA_TRANSFER_CLASS_5"/>
    <property type="match status" value="1"/>
</dbReference>
<dbReference type="InterPro" id="IPR022278">
    <property type="entry name" value="Pser_aminoTfrase"/>
</dbReference>
<dbReference type="PANTHER" id="PTHR43247">
    <property type="entry name" value="PHOSPHOSERINE AMINOTRANSFERASE"/>
    <property type="match status" value="1"/>
</dbReference>
<feature type="binding site" evidence="12">
    <location>
        <position position="90"/>
    </location>
    <ligand>
        <name>pyridoxal 5'-phosphate</name>
        <dbReference type="ChEBI" id="CHEBI:597326"/>
    </ligand>
</feature>
<keyword evidence="9 12" id="KW-0718">Serine biosynthesis</keyword>
<feature type="binding site" evidence="12">
    <location>
        <begin position="64"/>
        <end position="65"/>
    </location>
    <ligand>
        <name>pyridoxal 5'-phosphate</name>
        <dbReference type="ChEBI" id="CHEBI:597326"/>
    </ligand>
</feature>
<organism evidence="14 15">
    <name type="scientific">Legionella impletisoli</name>
    <dbReference type="NCBI Taxonomy" id="343510"/>
    <lineage>
        <taxon>Bacteria</taxon>
        <taxon>Pseudomonadati</taxon>
        <taxon>Pseudomonadota</taxon>
        <taxon>Gammaproteobacteria</taxon>
        <taxon>Legionellales</taxon>
        <taxon>Legionellaceae</taxon>
        <taxon>Legionella</taxon>
    </lineage>
</organism>
<comment type="catalytic activity">
    <reaction evidence="11 12">
        <text>O-phospho-L-serine + 2-oxoglutarate = 3-phosphooxypyruvate + L-glutamate</text>
        <dbReference type="Rhea" id="RHEA:14329"/>
        <dbReference type="ChEBI" id="CHEBI:16810"/>
        <dbReference type="ChEBI" id="CHEBI:18110"/>
        <dbReference type="ChEBI" id="CHEBI:29985"/>
        <dbReference type="ChEBI" id="CHEBI:57524"/>
        <dbReference type="EC" id="2.6.1.52"/>
    </reaction>
</comment>
<evidence type="ECO:0000256" key="2">
    <source>
        <dbReference type="ARBA" id="ARBA00005099"/>
    </source>
</evidence>
<dbReference type="Pfam" id="PF00266">
    <property type="entry name" value="Aminotran_5"/>
    <property type="match status" value="1"/>
</dbReference>
<dbReference type="FunFam" id="3.90.1150.10:FF:000006">
    <property type="entry name" value="Phosphoserine aminotransferase"/>
    <property type="match status" value="1"/>
</dbReference>
<evidence type="ECO:0000256" key="6">
    <source>
        <dbReference type="ARBA" id="ARBA00022679"/>
    </source>
</evidence>
<dbReference type="GO" id="GO:0006564">
    <property type="term" value="P:L-serine biosynthetic process"/>
    <property type="evidence" value="ECO:0007669"/>
    <property type="project" value="UniProtKB-UniRule"/>
</dbReference>
<dbReference type="PANTHER" id="PTHR43247:SF1">
    <property type="entry name" value="PHOSPHOSERINE AMINOTRANSFERASE"/>
    <property type="match status" value="1"/>
</dbReference>
<evidence type="ECO:0000256" key="4">
    <source>
        <dbReference type="ARBA" id="ARBA00022576"/>
    </source>
</evidence>
<dbReference type="InterPro" id="IPR015422">
    <property type="entry name" value="PyrdxlP-dep_Trfase_small"/>
</dbReference>
<keyword evidence="5 12" id="KW-0028">Amino-acid biosynthesis</keyword>
<dbReference type="InterPro" id="IPR015421">
    <property type="entry name" value="PyrdxlP-dep_Trfase_major"/>
</dbReference>
<evidence type="ECO:0000256" key="3">
    <source>
        <dbReference type="ARBA" id="ARBA00006904"/>
    </source>
</evidence>
<keyword evidence="4 12" id="KW-0032">Aminotransferase</keyword>
<evidence type="ECO:0000256" key="8">
    <source>
        <dbReference type="ARBA" id="ARBA00023096"/>
    </source>
</evidence>
<dbReference type="Proteomes" id="UP000630149">
    <property type="component" value="Unassembled WGS sequence"/>
</dbReference>
<protein>
    <recommendedName>
        <fullName evidence="12">Phosphoserine aminotransferase</fullName>
        <ecNumber evidence="12">2.6.1.52</ecNumber>
    </recommendedName>
    <alternativeName>
        <fullName evidence="12">Phosphohydroxythreonine aminotransferase</fullName>
        <shortName evidence="12">PSAT</shortName>
    </alternativeName>
</protein>
<keyword evidence="7 12" id="KW-0663">Pyridoxal phosphate</keyword>
<dbReference type="HAMAP" id="MF_00160">
    <property type="entry name" value="SerC_aminotrans_5"/>
    <property type="match status" value="1"/>
</dbReference>
<dbReference type="FunFam" id="3.40.640.10:FF:000010">
    <property type="entry name" value="Phosphoserine aminotransferase"/>
    <property type="match status" value="1"/>
</dbReference>
<comment type="pathway">
    <text evidence="1 12">Cofactor biosynthesis; pyridoxine 5'-phosphate biosynthesis; pyridoxine 5'-phosphate from D-erythrose 4-phosphate: step 3/5.</text>
</comment>
<comment type="similarity">
    <text evidence="3 12">Belongs to the class-V pyridoxal-phosphate-dependent aminotransferase family. SerC subfamily.</text>
</comment>
<feature type="binding site" evidence="12">
    <location>
        <position position="140"/>
    </location>
    <ligand>
        <name>pyridoxal 5'-phosphate</name>
        <dbReference type="ChEBI" id="CHEBI:597326"/>
    </ligand>
</feature>
<evidence type="ECO:0000256" key="7">
    <source>
        <dbReference type="ARBA" id="ARBA00022898"/>
    </source>
</evidence>
<comment type="pathway">
    <text evidence="2 12">Amino-acid biosynthesis; L-serine biosynthesis; L-serine from 3-phospho-D-glycerate: step 2/3.</text>
</comment>
<accession>A0A917N8H9</accession>
<evidence type="ECO:0000256" key="12">
    <source>
        <dbReference type="HAMAP-Rule" id="MF_00160"/>
    </source>
</evidence>
<comment type="function">
    <text evidence="12">Catalyzes the reversible conversion of 3-phosphohydroxypyruvate to phosphoserine and of 3-hydroxy-2-oxo-4-phosphonooxybutanoate to phosphohydroxythreonine.</text>
</comment>
<dbReference type="SUPFAM" id="SSF53383">
    <property type="entry name" value="PLP-dependent transferases"/>
    <property type="match status" value="1"/>
</dbReference>
<sequence length="347" mass="39039">MLPDAILKEVQRELLNWQGTGKSVMETGHRTEAIKSLMNEAQDDLRALLKIPSEYHVLFIPAPARMQFSMIPMNLLQNNRVGAYWVSGIWSELAFNEAKKIADACCVGSSKANEFTKVPELHLSAAPDNTAYVYFTPNETINGVKVPVPMVNMPLIADMTSCLLTEPINVRDYGLIFAGAQKNISIPGLTVVILHNDILANHHNKPLPTMMDYQTHIAHKSLYATPPVFNCYIAHKMFQWIKTQGGVDALFMMNQLKARRLYEFIDESSFYHGSVDEKARSIVNVCFKLINKELEDNFAKQAEQQGLLALKGHRTVGGLRASLYNAMPMEGVEALIQFMHRYAKEHS</sequence>
<comment type="caution">
    <text evidence="12">Lacks conserved residue(s) required for the propagation of feature annotation.</text>
</comment>
<dbReference type="AlphaFoldDB" id="A0A917N8H9"/>
<dbReference type="PIRSF" id="PIRSF000525">
    <property type="entry name" value="SerC"/>
    <property type="match status" value="1"/>
</dbReference>
<comment type="subcellular location">
    <subcellularLocation>
        <location evidence="12">Cytoplasm</location>
    </subcellularLocation>
</comment>
<dbReference type="GO" id="GO:0005737">
    <property type="term" value="C:cytoplasm"/>
    <property type="evidence" value="ECO:0007669"/>
    <property type="project" value="UniProtKB-SubCell"/>
</dbReference>
<comment type="subunit">
    <text evidence="12">Homodimer.</text>
</comment>
<feature type="modified residue" description="N6-(pyridoxal phosphate)lysine" evidence="12">
    <location>
        <position position="182"/>
    </location>
</feature>
<reference evidence="14" key="2">
    <citation type="submission" date="2020-09" db="EMBL/GenBank/DDBJ databases">
        <authorList>
            <person name="Sun Q."/>
            <person name="Ohkuma M."/>
        </authorList>
    </citation>
    <scope>NUCLEOTIDE SEQUENCE</scope>
    <source>
        <strain evidence="14">JCM 13919</strain>
    </source>
</reference>
<dbReference type="GO" id="GO:0008615">
    <property type="term" value="P:pyridoxine biosynthetic process"/>
    <property type="evidence" value="ECO:0007669"/>
    <property type="project" value="UniProtKB-UniRule"/>
</dbReference>
<dbReference type="GO" id="GO:0030170">
    <property type="term" value="F:pyridoxal phosphate binding"/>
    <property type="evidence" value="ECO:0007669"/>
    <property type="project" value="UniProtKB-UniRule"/>
</dbReference>
<dbReference type="InterPro" id="IPR015424">
    <property type="entry name" value="PyrdxlP-dep_Trfase"/>
</dbReference>
<comment type="catalytic activity">
    <reaction evidence="10 12">
        <text>4-(phosphooxy)-L-threonine + 2-oxoglutarate = (R)-3-hydroxy-2-oxo-4-phosphooxybutanoate + L-glutamate</text>
        <dbReference type="Rhea" id="RHEA:16573"/>
        <dbReference type="ChEBI" id="CHEBI:16810"/>
        <dbReference type="ChEBI" id="CHEBI:29985"/>
        <dbReference type="ChEBI" id="CHEBI:58452"/>
        <dbReference type="ChEBI" id="CHEBI:58538"/>
        <dbReference type="EC" id="2.6.1.52"/>
    </reaction>
</comment>
<name>A0A917N8H9_9GAMM</name>
<dbReference type="InterPro" id="IPR000192">
    <property type="entry name" value="Aminotrans_V_dom"/>
</dbReference>
<feature type="binding site" evidence="12">
    <location>
        <position position="30"/>
    </location>
    <ligand>
        <name>L-glutamate</name>
        <dbReference type="ChEBI" id="CHEBI:29985"/>
    </ligand>
</feature>
<evidence type="ECO:0000256" key="11">
    <source>
        <dbReference type="ARBA" id="ARBA00049007"/>
    </source>
</evidence>
<keyword evidence="12" id="KW-0963">Cytoplasm</keyword>
<evidence type="ECO:0000259" key="13">
    <source>
        <dbReference type="Pfam" id="PF00266"/>
    </source>
</evidence>
<evidence type="ECO:0000256" key="5">
    <source>
        <dbReference type="ARBA" id="ARBA00022605"/>
    </source>
</evidence>
<dbReference type="Gene3D" id="3.90.1150.10">
    <property type="entry name" value="Aspartate Aminotransferase, domain 1"/>
    <property type="match status" value="1"/>
</dbReference>
<proteinExistence type="inferred from homology"/>
<dbReference type="EMBL" id="BMOB01000001">
    <property type="protein sequence ID" value="GGI77865.1"/>
    <property type="molecule type" value="Genomic_DNA"/>
</dbReference>
<dbReference type="InterPro" id="IPR020578">
    <property type="entry name" value="Aminotrans_V_PyrdxlP_BS"/>
</dbReference>
<gene>
    <name evidence="12 14" type="primary">serC</name>
    <name evidence="14" type="ORF">GCM10007966_03160</name>
</gene>
<feature type="binding site" evidence="12">
    <location>
        <position position="181"/>
    </location>
    <ligand>
        <name>pyridoxal 5'-phosphate</name>
        <dbReference type="ChEBI" id="CHEBI:597326"/>
    </ligand>
</feature>
<evidence type="ECO:0000256" key="9">
    <source>
        <dbReference type="ARBA" id="ARBA00023299"/>
    </source>
</evidence>
<reference evidence="14" key="1">
    <citation type="journal article" date="2014" name="Int. J. Syst. Evol. Microbiol.">
        <title>Complete genome sequence of Corynebacterium casei LMG S-19264T (=DSM 44701T), isolated from a smear-ripened cheese.</title>
        <authorList>
            <consortium name="US DOE Joint Genome Institute (JGI-PGF)"/>
            <person name="Walter F."/>
            <person name="Albersmeier A."/>
            <person name="Kalinowski J."/>
            <person name="Ruckert C."/>
        </authorList>
    </citation>
    <scope>NUCLEOTIDE SEQUENCE</scope>
    <source>
        <strain evidence="14">JCM 13919</strain>
    </source>
</reference>
<feature type="binding site" evidence="12">
    <location>
        <position position="158"/>
    </location>
    <ligand>
        <name>pyridoxal 5'-phosphate</name>
        <dbReference type="ChEBI" id="CHEBI:597326"/>
    </ligand>
</feature>
<dbReference type="Gene3D" id="3.40.640.10">
    <property type="entry name" value="Type I PLP-dependent aspartate aminotransferase-like (Major domain)"/>
    <property type="match status" value="1"/>
</dbReference>
<feature type="domain" description="Aminotransferase class V" evidence="13">
    <location>
        <begin position="2"/>
        <end position="335"/>
    </location>
</feature>
<evidence type="ECO:0000256" key="1">
    <source>
        <dbReference type="ARBA" id="ARBA00004915"/>
    </source>
</evidence>
<evidence type="ECO:0000256" key="10">
    <source>
        <dbReference type="ARBA" id="ARBA00047630"/>
    </source>
</evidence>
<dbReference type="NCBIfam" id="NF003764">
    <property type="entry name" value="PRK05355.1"/>
    <property type="match status" value="1"/>
</dbReference>
<keyword evidence="6 12" id="KW-0808">Transferase</keyword>
<keyword evidence="15" id="KW-1185">Reference proteome</keyword>
<keyword evidence="8 12" id="KW-0664">Pyridoxine biosynthesis</keyword>